<dbReference type="EMBL" id="KN847542">
    <property type="protein sequence ID" value="KIW03916.1"/>
    <property type="molecule type" value="Genomic_DNA"/>
</dbReference>
<evidence type="ECO:0000313" key="6">
    <source>
        <dbReference type="Proteomes" id="UP000053259"/>
    </source>
</evidence>
<dbReference type="GO" id="GO:0008171">
    <property type="term" value="F:O-methyltransferase activity"/>
    <property type="evidence" value="ECO:0007669"/>
    <property type="project" value="InterPro"/>
</dbReference>
<dbReference type="GO" id="GO:0032259">
    <property type="term" value="P:methylation"/>
    <property type="evidence" value="ECO:0007669"/>
    <property type="project" value="UniProtKB-KW"/>
</dbReference>
<keyword evidence="1" id="KW-0489">Methyltransferase</keyword>
<evidence type="ECO:0000313" key="5">
    <source>
        <dbReference type="EMBL" id="KIW03917.1"/>
    </source>
</evidence>
<reference evidence="5 6" key="1">
    <citation type="submission" date="2015-01" db="EMBL/GenBank/DDBJ databases">
        <title>The Genome Sequence of Ochroconis gallopava CBS43764.</title>
        <authorList>
            <consortium name="The Broad Institute Genomics Platform"/>
            <person name="Cuomo C."/>
            <person name="de Hoog S."/>
            <person name="Gorbushina A."/>
            <person name="Stielow B."/>
            <person name="Teixiera M."/>
            <person name="Abouelleil A."/>
            <person name="Chapman S.B."/>
            <person name="Priest M."/>
            <person name="Young S.K."/>
            <person name="Wortman J."/>
            <person name="Nusbaum C."/>
            <person name="Birren B."/>
        </authorList>
    </citation>
    <scope>NUCLEOTIDE SEQUENCE [LARGE SCALE GENOMIC DNA]</scope>
    <source>
        <strain evidence="5 6">CBS 43764</strain>
    </source>
</reference>
<dbReference type="SUPFAM" id="SSF53335">
    <property type="entry name" value="S-adenosyl-L-methionine-dependent methyltransferases"/>
    <property type="match status" value="1"/>
</dbReference>
<dbReference type="PANTHER" id="PTHR10509">
    <property type="entry name" value="O-METHYLTRANSFERASE-RELATED"/>
    <property type="match status" value="1"/>
</dbReference>
<dbReference type="CDD" id="cd02440">
    <property type="entry name" value="AdoMet_MTases"/>
    <property type="match status" value="1"/>
</dbReference>
<accession>A0A0D1YTE5</accession>
<dbReference type="HOGENOM" id="CLU_067676_8_0_1"/>
<dbReference type="PROSITE" id="PS51682">
    <property type="entry name" value="SAM_OMT_I"/>
    <property type="match status" value="1"/>
</dbReference>
<dbReference type="Pfam" id="PF01596">
    <property type="entry name" value="Methyltransf_3"/>
    <property type="match status" value="1"/>
</dbReference>
<evidence type="ECO:0000256" key="4">
    <source>
        <dbReference type="ARBA" id="ARBA00023453"/>
    </source>
</evidence>
<dbReference type="EMBL" id="KN847542">
    <property type="protein sequence ID" value="KIW03917.1"/>
    <property type="molecule type" value="Genomic_DNA"/>
</dbReference>
<dbReference type="InterPro" id="IPR029063">
    <property type="entry name" value="SAM-dependent_MTases_sf"/>
</dbReference>
<dbReference type="AlphaFoldDB" id="A0A0D1YTE5"/>
<dbReference type="PANTHER" id="PTHR10509:SF14">
    <property type="entry name" value="CAFFEOYL-COA O-METHYLTRANSFERASE 3-RELATED"/>
    <property type="match status" value="1"/>
</dbReference>
<keyword evidence="2" id="KW-0808">Transferase</keyword>
<evidence type="ECO:0000256" key="1">
    <source>
        <dbReference type="ARBA" id="ARBA00022603"/>
    </source>
</evidence>
<dbReference type="InterPro" id="IPR050362">
    <property type="entry name" value="Cation-dep_OMT"/>
</dbReference>
<dbReference type="InterPro" id="IPR002935">
    <property type="entry name" value="SAM_O-MeTrfase"/>
</dbReference>
<dbReference type="RefSeq" id="XP_016213785.1">
    <property type="nucleotide sequence ID" value="XM_016358167.1"/>
</dbReference>
<sequence length="245" mass="26731">MSRLVYTEIWPNTALTTEVDDYAFQHVHKSSPGAQPPVDILDKVYANQVAAGMPNIAVSENQGKFLQVQCRIANAKHVLEFGTLAGYSTLYMVHATPQTKVTTIEVNPDFAQVARANFELAQVADRITILEGRGVDVVAKLLEDFHAGKVEPFDVTFIDADKISNWIYFDHAVQMSRSGAIVIVDNIARGGDSGPIVWPSMQQEPSVIGCREVIEKAGADPRVSASLLQTVGGKNYDGMLICVKL</sequence>
<keyword evidence="6" id="KW-1185">Reference proteome</keyword>
<proteinExistence type="inferred from homology"/>
<evidence type="ECO:0000256" key="3">
    <source>
        <dbReference type="ARBA" id="ARBA00022691"/>
    </source>
</evidence>
<dbReference type="VEuPathDB" id="FungiDB:PV09_04759"/>
<evidence type="ECO:0008006" key="7">
    <source>
        <dbReference type="Google" id="ProtNLM"/>
    </source>
</evidence>
<dbReference type="GeneID" id="27312732"/>
<dbReference type="Gene3D" id="3.40.50.150">
    <property type="entry name" value="Vaccinia Virus protein VP39"/>
    <property type="match status" value="1"/>
</dbReference>
<organism evidence="5 6">
    <name type="scientific">Verruconis gallopava</name>
    <dbReference type="NCBI Taxonomy" id="253628"/>
    <lineage>
        <taxon>Eukaryota</taxon>
        <taxon>Fungi</taxon>
        <taxon>Dikarya</taxon>
        <taxon>Ascomycota</taxon>
        <taxon>Pezizomycotina</taxon>
        <taxon>Dothideomycetes</taxon>
        <taxon>Pleosporomycetidae</taxon>
        <taxon>Venturiales</taxon>
        <taxon>Sympoventuriaceae</taxon>
        <taxon>Verruconis</taxon>
    </lineage>
</organism>
<dbReference type="GO" id="GO:0008757">
    <property type="term" value="F:S-adenosylmethionine-dependent methyltransferase activity"/>
    <property type="evidence" value="ECO:0007669"/>
    <property type="project" value="TreeGrafter"/>
</dbReference>
<keyword evidence="3" id="KW-0949">S-adenosyl-L-methionine</keyword>
<dbReference type="STRING" id="253628.A0A0D1YTE5"/>
<evidence type="ECO:0000256" key="2">
    <source>
        <dbReference type="ARBA" id="ARBA00022679"/>
    </source>
</evidence>
<dbReference type="Proteomes" id="UP000053259">
    <property type="component" value="Unassembled WGS sequence"/>
</dbReference>
<protein>
    <recommendedName>
        <fullName evidence="7">O-methyltransferase</fullName>
    </recommendedName>
</protein>
<name>A0A0D1YTE5_9PEZI</name>
<dbReference type="OrthoDB" id="10251242at2759"/>
<comment type="similarity">
    <text evidence="4">Belongs to the class I-like SAM-binding methyltransferase superfamily. Cation-dependent O-methyltransferase family.</text>
</comment>
<dbReference type="RefSeq" id="XP_016213786.1">
    <property type="nucleotide sequence ID" value="XM_016358168.1"/>
</dbReference>
<gene>
    <name evidence="5" type="ORF">PV09_04759</name>
</gene>